<evidence type="ECO:0000256" key="1">
    <source>
        <dbReference type="SAM" id="MobiDB-lite"/>
    </source>
</evidence>
<evidence type="ECO:0000313" key="3">
    <source>
        <dbReference type="Proteomes" id="UP000054270"/>
    </source>
</evidence>
<name>A0A0D2NNX1_HYPSF</name>
<organism evidence="2 3">
    <name type="scientific">Hypholoma sublateritium (strain FD-334 SS-4)</name>
    <dbReference type="NCBI Taxonomy" id="945553"/>
    <lineage>
        <taxon>Eukaryota</taxon>
        <taxon>Fungi</taxon>
        <taxon>Dikarya</taxon>
        <taxon>Basidiomycota</taxon>
        <taxon>Agaricomycotina</taxon>
        <taxon>Agaricomycetes</taxon>
        <taxon>Agaricomycetidae</taxon>
        <taxon>Agaricales</taxon>
        <taxon>Agaricineae</taxon>
        <taxon>Strophariaceae</taxon>
        <taxon>Hypholoma</taxon>
    </lineage>
</organism>
<reference evidence="3" key="1">
    <citation type="submission" date="2014-04" db="EMBL/GenBank/DDBJ databases">
        <title>Evolutionary Origins and Diversification of the Mycorrhizal Mutualists.</title>
        <authorList>
            <consortium name="DOE Joint Genome Institute"/>
            <consortium name="Mycorrhizal Genomics Consortium"/>
            <person name="Kohler A."/>
            <person name="Kuo A."/>
            <person name="Nagy L.G."/>
            <person name="Floudas D."/>
            <person name="Copeland A."/>
            <person name="Barry K.W."/>
            <person name="Cichocki N."/>
            <person name="Veneault-Fourrey C."/>
            <person name="LaButti K."/>
            <person name="Lindquist E.A."/>
            <person name="Lipzen A."/>
            <person name="Lundell T."/>
            <person name="Morin E."/>
            <person name="Murat C."/>
            <person name="Riley R."/>
            <person name="Ohm R."/>
            <person name="Sun H."/>
            <person name="Tunlid A."/>
            <person name="Henrissat B."/>
            <person name="Grigoriev I.V."/>
            <person name="Hibbett D.S."/>
            <person name="Martin F."/>
        </authorList>
    </citation>
    <scope>NUCLEOTIDE SEQUENCE [LARGE SCALE GENOMIC DNA]</scope>
    <source>
        <strain evidence="3">FD-334 SS-4</strain>
    </source>
</reference>
<proteinExistence type="predicted"/>
<dbReference type="EMBL" id="KN817588">
    <property type="protein sequence ID" value="KJA18491.1"/>
    <property type="molecule type" value="Genomic_DNA"/>
</dbReference>
<evidence type="ECO:0000313" key="2">
    <source>
        <dbReference type="EMBL" id="KJA18491.1"/>
    </source>
</evidence>
<dbReference type="Proteomes" id="UP000054270">
    <property type="component" value="Unassembled WGS sequence"/>
</dbReference>
<gene>
    <name evidence="2" type="ORF">HYPSUDRAFT_205314</name>
</gene>
<feature type="region of interest" description="Disordered" evidence="1">
    <location>
        <begin position="26"/>
        <end position="100"/>
    </location>
</feature>
<dbReference type="AlphaFoldDB" id="A0A0D2NNX1"/>
<keyword evidence="3" id="KW-1185">Reference proteome</keyword>
<sequence>MPSLAAYHPQFFQKEYAGLTAFLNRADRPSPDDVEADIEGEQETLPDLLDDDINPPPEPDDGKPIPTANTPADLSRSQLEQTVAGVSKGVTDTTEMGYLR</sequence>
<feature type="compositionally biased region" description="Polar residues" evidence="1">
    <location>
        <begin position="67"/>
        <end position="81"/>
    </location>
</feature>
<protein>
    <submittedName>
        <fullName evidence="2">Uncharacterized protein</fullName>
    </submittedName>
</protein>
<feature type="compositionally biased region" description="Acidic residues" evidence="1">
    <location>
        <begin position="32"/>
        <end position="53"/>
    </location>
</feature>
<accession>A0A0D2NNX1</accession>